<dbReference type="AlphaFoldDB" id="Q69RN4"/>
<reference evidence="2" key="1">
    <citation type="journal article" date="2005" name="Nature">
        <title>The map-based sequence of the rice genome.</title>
        <authorList>
            <consortium name="International rice genome sequencing project (IRGSP)"/>
            <person name="Matsumoto T."/>
            <person name="Wu J."/>
            <person name="Kanamori H."/>
            <person name="Katayose Y."/>
            <person name="Fujisawa M."/>
            <person name="Namiki N."/>
            <person name="Mizuno H."/>
            <person name="Yamamoto K."/>
            <person name="Antonio B.A."/>
            <person name="Baba T."/>
            <person name="Sakata K."/>
            <person name="Nagamura Y."/>
            <person name="Aoki H."/>
            <person name="Arikawa K."/>
            <person name="Arita K."/>
            <person name="Bito T."/>
            <person name="Chiden Y."/>
            <person name="Fujitsuka N."/>
            <person name="Fukunaka R."/>
            <person name="Hamada M."/>
            <person name="Harada C."/>
            <person name="Hayashi A."/>
            <person name="Hijishita S."/>
            <person name="Honda M."/>
            <person name="Hosokawa S."/>
            <person name="Ichikawa Y."/>
            <person name="Idonuma A."/>
            <person name="Iijima M."/>
            <person name="Ikeda M."/>
            <person name="Ikeno M."/>
            <person name="Ito K."/>
            <person name="Ito S."/>
            <person name="Ito T."/>
            <person name="Ito Y."/>
            <person name="Ito Y."/>
            <person name="Iwabuchi A."/>
            <person name="Kamiya K."/>
            <person name="Karasawa W."/>
            <person name="Kurita K."/>
            <person name="Katagiri S."/>
            <person name="Kikuta A."/>
            <person name="Kobayashi H."/>
            <person name="Kobayashi N."/>
            <person name="Machita K."/>
            <person name="Maehara T."/>
            <person name="Masukawa M."/>
            <person name="Mizubayashi T."/>
            <person name="Mukai Y."/>
            <person name="Nagasaki H."/>
            <person name="Nagata Y."/>
            <person name="Naito S."/>
            <person name="Nakashima M."/>
            <person name="Nakama Y."/>
            <person name="Nakamichi Y."/>
            <person name="Nakamura M."/>
            <person name="Meguro A."/>
            <person name="Negishi M."/>
            <person name="Ohta I."/>
            <person name="Ohta T."/>
            <person name="Okamoto M."/>
            <person name="Ono N."/>
            <person name="Saji S."/>
            <person name="Sakaguchi M."/>
            <person name="Sakai K."/>
            <person name="Shibata M."/>
            <person name="Shimokawa T."/>
            <person name="Song J."/>
            <person name="Takazaki Y."/>
            <person name="Terasawa K."/>
            <person name="Tsugane M."/>
            <person name="Tsuji K."/>
            <person name="Ueda S."/>
            <person name="Waki K."/>
            <person name="Yamagata H."/>
            <person name="Yamamoto M."/>
            <person name="Yamamoto S."/>
            <person name="Yamane H."/>
            <person name="Yoshiki S."/>
            <person name="Yoshihara R."/>
            <person name="Yukawa K."/>
            <person name="Zhong H."/>
            <person name="Yano M."/>
            <person name="Yuan Q."/>
            <person name="Ouyang S."/>
            <person name="Liu J."/>
            <person name="Jones K.M."/>
            <person name="Gansberger K."/>
            <person name="Moffat K."/>
            <person name="Hill J."/>
            <person name="Bera J."/>
            <person name="Fadrosh D."/>
            <person name="Jin S."/>
            <person name="Johri S."/>
            <person name="Kim M."/>
            <person name="Overton L."/>
            <person name="Reardon M."/>
            <person name="Tsitrin T."/>
            <person name="Vuong H."/>
            <person name="Weaver B."/>
            <person name="Ciecko A."/>
            <person name="Tallon L."/>
            <person name="Jackson J."/>
            <person name="Pai G."/>
            <person name="Aken S.V."/>
            <person name="Utterback T."/>
            <person name="Reidmuller S."/>
            <person name="Feldblyum T."/>
            <person name="Hsiao J."/>
            <person name="Zismann V."/>
            <person name="Iobst S."/>
            <person name="de Vazeille A.R."/>
            <person name="Buell C.R."/>
            <person name="Ying K."/>
            <person name="Li Y."/>
            <person name="Lu T."/>
            <person name="Huang Y."/>
            <person name="Zhao Q."/>
            <person name="Feng Q."/>
            <person name="Zhang L."/>
            <person name="Zhu J."/>
            <person name="Weng Q."/>
            <person name="Mu J."/>
            <person name="Lu Y."/>
            <person name="Fan D."/>
            <person name="Liu Y."/>
            <person name="Guan J."/>
            <person name="Zhang Y."/>
            <person name="Yu S."/>
            <person name="Liu X."/>
            <person name="Zhang Y."/>
            <person name="Hong G."/>
            <person name="Han B."/>
            <person name="Choisne N."/>
            <person name="Demange N."/>
            <person name="Orjeda G."/>
            <person name="Samain S."/>
            <person name="Cattolico L."/>
            <person name="Pelletier E."/>
            <person name="Couloux A."/>
            <person name="Segurens B."/>
            <person name="Wincker P."/>
            <person name="D'Hont A."/>
            <person name="Scarpelli C."/>
            <person name="Weissenbach J."/>
            <person name="Salanoubat M."/>
            <person name="Quetier F."/>
            <person name="Yu Y."/>
            <person name="Kim H.R."/>
            <person name="Rambo T."/>
            <person name="Currie J."/>
            <person name="Collura K."/>
            <person name="Luo M."/>
            <person name="Yang T."/>
            <person name="Ammiraju J.S.S."/>
            <person name="Engler F."/>
            <person name="Soderlund C."/>
            <person name="Wing R.A."/>
            <person name="Palmer L.E."/>
            <person name="de la Bastide M."/>
            <person name="Spiegel L."/>
            <person name="Nascimento L."/>
            <person name="Zutavern T."/>
            <person name="O'Shaughnessy A."/>
            <person name="Dike S."/>
            <person name="Dedhia N."/>
            <person name="Preston R."/>
            <person name="Balija V."/>
            <person name="McCombie W.R."/>
            <person name="Chow T."/>
            <person name="Chen H."/>
            <person name="Chung M."/>
            <person name="Chen C."/>
            <person name="Shaw J."/>
            <person name="Wu H."/>
            <person name="Hsiao K."/>
            <person name="Chao Y."/>
            <person name="Chu M."/>
            <person name="Cheng C."/>
            <person name="Hour A."/>
            <person name="Lee P."/>
            <person name="Lin S."/>
            <person name="Lin Y."/>
            <person name="Liou J."/>
            <person name="Liu S."/>
            <person name="Hsing Y."/>
            <person name="Raghuvanshi S."/>
            <person name="Mohanty A."/>
            <person name="Bharti A.K."/>
            <person name="Gaur A."/>
            <person name="Gupta V."/>
            <person name="Kumar D."/>
            <person name="Ravi V."/>
            <person name="Vij S."/>
            <person name="Kapur A."/>
            <person name="Khurana P."/>
            <person name="Khurana P."/>
            <person name="Khurana J.P."/>
            <person name="Tyagi A.K."/>
            <person name="Gaikwad K."/>
            <person name="Singh A."/>
            <person name="Dalal V."/>
            <person name="Srivastava S."/>
            <person name="Dixit A."/>
            <person name="Pal A.K."/>
            <person name="Ghazi I.A."/>
            <person name="Yadav M."/>
            <person name="Pandit A."/>
            <person name="Bhargava A."/>
            <person name="Sureshbabu K."/>
            <person name="Batra K."/>
            <person name="Sharma T.R."/>
            <person name="Mohapatra T."/>
            <person name="Singh N.K."/>
            <person name="Messing J."/>
            <person name="Nelson A.B."/>
            <person name="Fuks G."/>
            <person name="Kavchok S."/>
            <person name="Keizer G."/>
            <person name="Linton E."/>
            <person name="Llaca V."/>
            <person name="Song R."/>
            <person name="Tanyolac B."/>
            <person name="Young S."/>
            <person name="Ho-Il K."/>
            <person name="Hahn J.H."/>
            <person name="Sangsakoo G."/>
            <person name="Vanavichit A."/>
            <person name="de Mattos Luiz.A.T."/>
            <person name="Zimmer P.D."/>
            <person name="Malone G."/>
            <person name="Dellagostin O."/>
            <person name="de Oliveira A.C."/>
            <person name="Bevan M."/>
            <person name="Bancroft I."/>
            <person name="Minx P."/>
            <person name="Cordum H."/>
            <person name="Wilson R."/>
            <person name="Cheng Z."/>
            <person name="Jin W."/>
            <person name="Jiang J."/>
            <person name="Leong S.A."/>
            <person name="Iwama H."/>
            <person name="Gojobori T."/>
            <person name="Itoh T."/>
            <person name="Niimura Y."/>
            <person name="Fujii Y."/>
            <person name="Habara T."/>
            <person name="Sakai H."/>
            <person name="Sato Y."/>
            <person name="Wilson G."/>
            <person name="Kumar K."/>
            <person name="McCouch S."/>
            <person name="Juretic N."/>
            <person name="Hoen D."/>
            <person name="Wright S."/>
            <person name="Bruskiewich R."/>
            <person name="Bureau T."/>
            <person name="Miyao A."/>
            <person name="Hirochika H."/>
            <person name="Nishikawa T."/>
            <person name="Kadowaki K."/>
            <person name="Sugiura M."/>
            <person name="Burr B."/>
            <person name="Sasaki T."/>
        </authorList>
    </citation>
    <scope>NUCLEOTIDE SEQUENCE [LARGE SCALE GENOMIC DNA]</scope>
    <source>
        <strain evidence="2">cv. Nipponbare</strain>
    </source>
</reference>
<sequence length="86" mass="9165">MEYRVVSVQATEEGAEVLELDNDDDFVVSASRPQSAEGEHALQNWPSSDVPLIVAAGEAAAGDNADDYSGLATAYAIEETRQIISH</sequence>
<protein>
    <submittedName>
        <fullName evidence="1">Uncharacterized protein</fullName>
    </submittedName>
</protein>
<accession>Q69RN4</accession>
<evidence type="ECO:0000313" key="1">
    <source>
        <dbReference type="EMBL" id="BAD31054.1"/>
    </source>
</evidence>
<dbReference type="EMBL" id="AP005177">
    <property type="protein sequence ID" value="BAD31054.1"/>
    <property type="molecule type" value="Genomic_DNA"/>
</dbReference>
<name>Q69RN4_ORYSJ</name>
<proteinExistence type="predicted"/>
<evidence type="ECO:0000313" key="2">
    <source>
        <dbReference type="Proteomes" id="UP000000763"/>
    </source>
</evidence>
<gene>
    <name evidence="1" type="primary">OSJNBb0055I24.125</name>
</gene>
<reference evidence="2" key="2">
    <citation type="journal article" date="2008" name="Nucleic Acids Res.">
        <title>The rice annotation project database (RAP-DB): 2008 update.</title>
        <authorList>
            <consortium name="The rice annotation project (RAP)"/>
        </authorList>
    </citation>
    <scope>GENOME REANNOTATION</scope>
    <source>
        <strain evidence="2">cv. Nipponbare</strain>
    </source>
</reference>
<organism evidence="1 2">
    <name type="scientific">Oryza sativa subsp. japonica</name>
    <name type="common">Rice</name>
    <dbReference type="NCBI Taxonomy" id="39947"/>
    <lineage>
        <taxon>Eukaryota</taxon>
        <taxon>Viridiplantae</taxon>
        <taxon>Streptophyta</taxon>
        <taxon>Embryophyta</taxon>
        <taxon>Tracheophyta</taxon>
        <taxon>Spermatophyta</taxon>
        <taxon>Magnoliopsida</taxon>
        <taxon>Liliopsida</taxon>
        <taxon>Poales</taxon>
        <taxon>Poaceae</taxon>
        <taxon>BOP clade</taxon>
        <taxon>Oryzoideae</taxon>
        <taxon>Oryzeae</taxon>
        <taxon>Oryzinae</taxon>
        <taxon>Oryza</taxon>
        <taxon>Oryza sativa</taxon>
    </lineage>
</organism>
<dbReference type="Proteomes" id="UP000000763">
    <property type="component" value="Chromosome 7"/>
</dbReference>